<sequence>MEELWLASVSHRSLININTSNKKLELDGAIKWDKLPDHDNKWDDSVVITYIFPEIHLENKVKLVGGDIDRLIHKTNLQVFKRREKVSKEGDGKTNIGPEGYMIGLGVDEEKR</sequence>
<dbReference type="Proteomes" id="UP001189624">
    <property type="component" value="Chromosome 5"/>
</dbReference>
<proteinExistence type="predicted"/>
<accession>A0AA86VR46</accession>
<evidence type="ECO:0000313" key="2">
    <source>
        <dbReference type="EMBL" id="CAJ1958177.1"/>
    </source>
</evidence>
<protein>
    <submittedName>
        <fullName evidence="2">Uncharacterized protein</fullName>
    </submittedName>
</protein>
<reference evidence="2" key="1">
    <citation type="submission" date="2023-10" db="EMBL/GenBank/DDBJ databases">
        <authorList>
            <person name="Domelevo Entfellner J.-B."/>
        </authorList>
    </citation>
    <scope>NUCLEOTIDE SEQUENCE</scope>
</reference>
<gene>
    <name evidence="2" type="ORF">AYBTSS11_LOCUS17597</name>
</gene>
<dbReference type="AlphaFoldDB" id="A0AA86VR46"/>
<dbReference type="Gramene" id="rna-AYBTSS11_LOCUS17597">
    <property type="protein sequence ID" value="CAJ1958177.1"/>
    <property type="gene ID" value="gene-AYBTSS11_LOCUS17597"/>
</dbReference>
<dbReference type="EMBL" id="OY731402">
    <property type="protein sequence ID" value="CAJ1958177.1"/>
    <property type="molecule type" value="Genomic_DNA"/>
</dbReference>
<keyword evidence="3" id="KW-1185">Reference proteome</keyword>
<evidence type="ECO:0000256" key="1">
    <source>
        <dbReference type="SAM" id="MobiDB-lite"/>
    </source>
</evidence>
<evidence type="ECO:0000313" key="3">
    <source>
        <dbReference type="Proteomes" id="UP001189624"/>
    </source>
</evidence>
<organism evidence="2 3">
    <name type="scientific">Sphenostylis stenocarpa</name>
    <dbReference type="NCBI Taxonomy" id="92480"/>
    <lineage>
        <taxon>Eukaryota</taxon>
        <taxon>Viridiplantae</taxon>
        <taxon>Streptophyta</taxon>
        <taxon>Embryophyta</taxon>
        <taxon>Tracheophyta</taxon>
        <taxon>Spermatophyta</taxon>
        <taxon>Magnoliopsida</taxon>
        <taxon>eudicotyledons</taxon>
        <taxon>Gunneridae</taxon>
        <taxon>Pentapetalae</taxon>
        <taxon>rosids</taxon>
        <taxon>fabids</taxon>
        <taxon>Fabales</taxon>
        <taxon>Fabaceae</taxon>
        <taxon>Papilionoideae</taxon>
        <taxon>50 kb inversion clade</taxon>
        <taxon>NPAAA clade</taxon>
        <taxon>indigoferoid/millettioid clade</taxon>
        <taxon>Phaseoleae</taxon>
        <taxon>Sphenostylis</taxon>
    </lineage>
</organism>
<feature type="region of interest" description="Disordered" evidence="1">
    <location>
        <begin position="88"/>
        <end position="112"/>
    </location>
</feature>
<name>A0AA86VR46_9FABA</name>